<feature type="transmembrane region" description="Helical" evidence="8">
    <location>
        <begin position="198"/>
        <end position="218"/>
    </location>
</feature>
<protein>
    <recommendedName>
        <fullName evidence="4 8">Protein PNS1</fullName>
    </recommendedName>
</protein>
<dbReference type="GO" id="GO:0005886">
    <property type="term" value="C:plasma membrane"/>
    <property type="evidence" value="ECO:0007669"/>
    <property type="project" value="UniProtKB-SubCell"/>
</dbReference>
<feature type="region of interest" description="Disordered" evidence="9">
    <location>
        <begin position="1"/>
        <end position="72"/>
    </location>
</feature>
<dbReference type="EMBL" id="RSCD01000034">
    <property type="protein sequence ID" value="RSH80666.1"/>
    <property type="molecule type" value="Genomic_DNA"/>
</dbReference>
<evidence type="ECO:0000256" key="9">
    <source>
        <dbReference type="SAM" id="MobiDB-lite"/>
    </source>
</evidence>
<feature type="transmembrane region" description="Helical" evidence="8">
    <location>
        <begin position="82"/>
        <end position="106"/>
    </location>
</feature>
<feature type="transmembrane region" description="Helical" evidence="8">
    <location>
        <begin position="134"/>
        <end position="154"/>
    </location>
</feature>
<keyword evidence="11" id="KW-1185">Reference proteome</keyword>
<evidence type="ECO:0000256" key="7">
    <source>
        <dbReference type="ARBA" id="ARBA00023136"/>
    </source>
</evidence>
<evidence type="ECO:0000256" key="2">
    <source>
        <dbReference type="ARBA" id="ARBA00004141"/>
    </source>
</evidence>
<evidence type="ECO:0000313" key="10">
    <source>
        <dbReference type="EMBL" id="RSH80666.1"/>
    </source>
</evidence>
<comment type="similarity">
    <text evidence="3 8">Belongs to the CTL (choline transporter-like) family.</text>
</comment>
<dbReference type="PANTHER" id="PTHR12385">
    <property type="entry name" value="CHOLINE TRANSPORTER-LIKE (SLC FAMILY 44)"/>
    <property type="match status" value="1"/>
</dbReference>
<feature type="transmembrane region" description="Helical" evidence="8">
    <location>
        <begin position="346"/>
        <end position="371"/>
    </location>
</feature>
<dbReference type="Pfam" id="PF04515">
    <property type="entry name" value="Choline_transpo"/>
    <property type="match status" value="2"/>
</dbReference>
<comment type="function">
    <text evidence="1 8">Probably involved in transport through the plasma membrane.</text>
</comment>
<dbReference type="AlphaFoldDB" id="A0A427XPA8"/>
<sequence length="591" mass="64790">MISNTRSPPGPVQGCAQEPPEQPNYCMNPLVQYAPPGQAPNSSQGNAESQEPTGYPDTAPFSQANEKTGARFSPRNRLNDPIFLVLFIVSVVGFAIVSGLAINTFIQLNGLGGGFGSSSSGQTGNDVTLDYHTLYLLIVCCALGLVVAALWLGLIRALTKVVVEVTLALTVLLNIGICVSSLFTFPEDVNPSTNPSDWSGAVIFLVIAVLSVLFYWTLRKRVPLAKLLIQTTIDITRHHPVVYLIALIGLVFQRAWSIWYAFTCIAIYVKWTPGRTGCSASRCSSAKVGGLIFYSTFSYCWTSQVIANVIVCTLSGGIFGGWYYFGPRAANSGLPKRASLKSFVRSTTLSLGSIAFGSLIVTIVELLRLFLQVVQQYKAGQVDPLYGKAYLPAAKDTWRLMRDRGINALINDSLVGIVIMWSAYVNGFICALFAFFYLRCAYATFLPLPYHHPTLRSDARESFPSSSTMHNPVIPLMPLRHPSRVQRRRRVHVFGPPLRLPHRHHRGSHPRERHRRRSVHDIRRAGGGSNGPSRAQPGFVPDDLADISQSRSGRASDVMSFGVRGCTSRVSQRYEARFYSSALPEANGSGP</sequence>
<keyword evidence="6 8" id="KW-1133">Transmembrane helix</keyword>
<feature type="transmembrane region" description="Helical" evidence="8">
    <location>
        <begin position="414"/>
        <end position="438"/>
    </location>
</feature>
<feature type="compositionally biased region" description="Basic residues" evidence="9">
    <location>
        <begin position="500"/>
        <end position="518"/>
    </location>
</feature>
<feature type="compositionally biased region" description="Polar residues" evidence="9">
    <location>
        <begin position="39"/>
        <end position="52"/>
    </location>
</feature>
<comment type="subcellular location">
    <subcellularLocation>
        <location evidence="8">Cell membrane</location>
        <topology evidence="8">Multi-pass membrane protein</topology>
    </subcellularLocation>
    <subcellularLocation>
        <location evidence="2">Membrane</location>
        <topology evidence="2">Multi-pass membrane protein</topology>
    </subcellularLocation>
</comment>
<accession>A0A427XPA8</accession>
<keyword evidence="7 8" id="KW-0472">Membrane</keyword>
<organism evidence="10 11">
    <name type="scientific">Saitozyma podzolica</name>
    <dbReference type="NCBI Taxonomy" id="1890683"/>
    <lineage>
        <taxon>Eukaryota</taxon>
        <taxon>Fungi</taxon>
        <taxon>Dikarya</taxon>
        <taxon>Basidiomycota</taxon>
        <taxon>Agaricomycotina</taxon>
        <taxon>Tremellomycetes</taxon>
        <taxon>Tremellales</taxon>
        <taxon>Trimorphomycetaceae</taxon>
        <taxon>Saitozyma</taxon>
    </lineage>
</organism>
<evidence type="ECO:0000256" key="1">
    <source>
        <dbReference type="ARBA" id="ARBA00002957"/>
    </source>
</evidence>
<evidence type="ECO:0000313" key="11">
    <source>
        <dbReference type="Proteomes" id="UP000279259"/>
    </source>
</evidence>
<evidence type="ECO:0000256" key="5">
    <source>
        <dbReference type="ARBA" id="ARBA00022692"/>
    </source>
</evidence>
<dbReference type="InterPro" id="IPR007603">
    <property type="entry name" value="Choline_transptr-like"/>
</dbReference>
<dbReference type="OrthoDB" id="44736at2759"/>
<name>A0A427XPA8_9TREE</name>
<feature type="transmembrane region" description="Helical" evidence="8">
    <location>
        <begin position="161"/>
        <end position="186"/>
    </location>
</feature>
<gene>
    <name evidence="10" type="primary">PNS1_5</name>
    <name evidence="10" type="ORF">EHS25_007144</name>
</gene>
<keyword evidence="5 8" id="KW-0812">Transmembrane</keyword>
<feature type="transmembrane region" description="Helical" evidence="8">
    <location>
        <begin position="241"/>
        <end position="269"/>
    </location>
</feature>
<dbReference type="PANTHER" id="PTHR12385:SF4">
    <property type="entry name" value="PROTEIN PNS1"/>
    <property type="match status" value="1"/>
</dbReference>
<reference evidence="10 11" key="1">
    <citation type="submission" date="2018-11" db="EMBL/GenBank/DDBJ databases">
        <title>Genome sequence of Saitozyma podzolica DSM 27192.</title>
        <authorList>
            <person name="Aliyu H."/>
            <person name="Gorte O."/>
            <person name="Ochsenreither K."/>
        </authorList>
    </citation>
    <scope>NUCLEOTIDE SEQUENCE [LARGE SCALE GENOMIC DNA]</scope>
    <source>
        <strain evidence="10 11">DSM 27192</strain>
    </source>
</reference>
<evidence type="ECO:0000256" key="4">
    <source>
        <dbReference type="ARBA" id="ARBA00015388"/>
    </source>
</evidence>
<feature type="region of interest" description="Disordered" evidence="9">
    <location>
        <begin position="497"/>
        <end position="556"/>
    </location>
</feature>
<proteinExistence type="inferred from homology"/>
<evidence type="ECO:0000256" key="8">
    <source>
        <dbReference type="RuleBase" id="RU368066"/>
    </source>
</evidence>
<feature type="transmembrane region" description="Helical" evidence="8">
    <location>
        <begin position="305"/>
        <end position="325"/>
    </location>
</feature>
<evidence type="ECO:0000256" key="3">
    <source>
        <dbReference type="ARBA" id="ARBA00007168"/>
    </source>
</evidence>
<evidence type="ECO:0000256" key="6">
    <source>
        <dbReference type="ARBA" id="ARBA00022989"/>
    </source>
</evidence>
<comment type="caution">
    <text evidence="10">The sequence shown here is derived from an EMBL/GenBank/DDBJ whole genome shotgun (WGS) entry which is preliminary data.</text>
</comment>
<dbReference type="Proteomes" id="UP000279259">
    <property type="component" value="Unassembled WGS sequence"/>
</dbReference>
<dbReference type="GO" id="GO:0022857">
    <property type="term" value="F:transmembrane transporter activity"/>
    <property type="evidence" value="ECO:0007669"/>
    <property type="project" value="UniProtKB-UniRule"/>
</dbReference>